<dbReference type="RefSeq" id="WP_190102326.1">
    <property type="nucleotide sequence ID" value="NZ_BMUH01000002.1"/>
</dbReference>
<sequence>MHGLDSAGDVELDLDIGQIEVGQVGHAKSERGQADCGRSSYGTGDLLLALFDMVCDVAEVLIAAPGISVEAQAVLANLRQDVGDRR</sequence>
<proteinExistence type="predicted"/>
<dbReference type="GeneID" id="95604766"/>
<keyword evidence="2" id="KW-1185">Reference proteome</keyword>
<accession>A0ABY6R7K8</accession>
<dbReference type="Proteomes" id="UP001164506">
    <property type="component" value="Chromosome"/>
</dbReference>
<dbReference type="EMBL" id="CP084204">
    <property type="protein sequence ID" value="UZX25597.1"/>
    <property type="molecule type" value="Genomic_DNA"/>
</dbReference>
<evidence type="ECO:0000313" key="1">
    <source>
        <dbReference type="EMBL" id="UZX25597.1"/>
    </source>
</evidence>
<name>A0ABY6R7K8_9ACTN</name>
<gene>
    <name evidence="1" type="ORF">LDH80_35035</name>
</gene>
<protein>
    <submittedName>
        <fullName evidence="1">Uncharacterized protein</fullName>
    </submittedName>
</protein>
<organism evidence="1 2">
    <name type="scientific">Streptomyces tanashiensis</name>
    <dbReference type="NCBI Taxonomy" id="67367"/>
    <lineage>
        <taxon>Bacteria</taxon>
        <taxon>Bacillati</taxon>
        <taxon>Actinomycetota</taxon>
        <taxon>Actinomycetes</taxon>
        <taxon>Kitasatosporales</taxon>
        <taxon>Streptomycetaceae</taxon>
        <taxon>Streptomyces</taxon>
    </lineage>
</organism>
<evidence type="ECO:0000313" key="2">
    <source>
        <dbReference type="Proteomes" id="UP001164506"/>
    </source>
</evidence>
<reference evidence="1" key="1">
    <citation type="submission" date="2021-09" db="EMBL/GenBank/DDBJ databases">
        <title>Complete genome sequence and metabolic characterization of Streptomyces tanashiensis DSM 731 the producer of antibacterial Kalafungin and diverse secondary metabolites.</title>
        <authorList>
            <person name="Abbasi M.N."/>
            <person name="Anwar M.N."/>
            <person name="Alam K."/>
            <person name="Shoaib M."/>
            <person name="Lin Z."/>
            <person name="Hayat M."/>
            <person name="Ali M.I."/>
            <person name="Malik H.M.T."/>
            <person name="Ahmed I."/>
            <person name="Li A."/>
            <person name="Hailong Wang H."/>
            <person name="Zhang Y."/>
        </authorList>
    </citation>
    <scope>NUCLEOTIDE SEQUENCE</scope>
    <source>
        <strain evidence="1">Kala</strain>
    </source>
</reference>